<feature type="signal peptide" evidence="1">
    <location>
        <begin position="1"/>
        <end position="16"/>
    </location>
</feature>
<dbReference type="EMBL" id="JAFIMR010000001">
    <property type="protein sequence ID" value="KAI1881432.1"/>
    <property type="molecule type" value="Genomic_DNA"/>
</dbReference>
<dbReference type="Proteomes" id="UP000829685">
    <property type="component" value="Unassembled WGS sequence"/>
</dbReference>
<keyword evidence="1" id="KW-0732">Signal</keyword>
<dbReference type="AlphaFoldDB" id="A0A9Q0AW31"/>
<sequence length="145" mass="14934">MKNSVQLLTVPVLALAAPMRSGTENGDKLRIRDASSVTCSNNFLVKVPSVQALADDLKARPADDDFDIDANVCHQLGCKNGAVSWLCNRTDMNSAAKANGLGAAIDTIIGNCQVPDGSGNMVVSGSADYDAGAYGITVSVTAGQC</sequence>
<comment type="caution">
    <text evidence="2">The sequence shown here is derived from an EMBL/GenBank/DDBJ whole genome shotgun (WGS) entry which is preliminary data.</text>
</comment>
<reference evidence="2" key="1">
    <citation type="submission" date="2021-03" db="EMBL/GenBank/DDBJ databases">
        <title>Revisited historic fungal species revealed as producer of novel bioactive compounds through whole genome sequencing and comparative genomics.</title>
        <authorList>
            <person name="Vignolle G.A."/>
            <person name="Hochenegger N."/>
            <person name="Mach R.L."/>
            <person name="Mach-Aigner A.R."/>
            <person name="Javad Rahimi M."/>
            <person name="Salim K.A."/>
            <person name="Chan C.M."/>
            <person name="Lim L.B.L."/>
            <person name="Cai F."/>
            <person name="Druzhinina I.S."/>
            <person name="U'Ren J.M."/>
            <person name="Derntl C."/>
        </authorList>
    </citation>
    <scope>NUCLEOTIDE SEQUENCE</scope>
    <source>
        <strain evidence="2">TUCIM 5799</strain>
    </source>
</reference>
<evidence type="ECO:0000313" key="3">
    <source>
        <dbReference type="Proteomes" id="UP000829685"/>
    </source>
</evidence>
<keyword evidence="3" id="KW-1185">Reference proteome</keyword>
<gene>
    <name evidence="2" type="ORF">JX265_000258</name>
</gene>
<evidence type="ECO:0000256" key="1">
    <source>
        <dbReference type="SAM" id="SignalP"/>
    </source>
</evidence>
<feature type="chain" id="PRO_5040246404" evidence="1">
    <location>
        <begin position="17"/>
        <end position="145"/>
    </location>
</feature>
<name>A0A9Q0AW31_9PEZI</name>
<organism evidence="2 3">
    <name type="scientific">Neoarthrinium moseri</name>
    <dbReference type="NCBI Taxonomy" id="1658444"/>
    <lineage>
        <taxon>Eukaryota</taxon>
        <taxon>Fungi</taxon>
        <taxon>Dikarya</taxon>
        <taxon>Ascomycota</taxon>
        <taxon>Pezizomycotina</taxon>
        <taxon>Sordariomycetes</taxon>
        <taxon>Xylariomycetidae</taxon>
        <taxon>Amphisphaeriales</taxon>
        <taxon>Apiosporaceae</taxon>
        <taxon>Neoarthrinium</taxon>
    </lineage>
</organism>
<proteinExistence type="predicted"/>
<evidence type="ECO:0000313" key="2">
    <source>
        <dbReference type="EMBL" id="KAI1881432.1"/>
    </source>
</evidence>
<accession>A0A9Q0AW31</accession>
<protein>
    <submittedName>
        <fullName evidence="2">Uncharacterized protein</fullName>
    </submittedName>
</protein>